<dbReference type="Gene3D" id="3.10.580.10">
    <property type="entry name" value="CBS-domain"/>
    <property type="match status" value="1"/>
</dbReference>
<dbReference type="InterPro" id="IPR046342">
    <property type="entry name" value="CBS_dom_sf"/>
</dbReference>
<keyword evidence="5" id="KW-1185">Reference proteome</keyword>
<dbReference type="PANTHER" id="PTHR43080:SF2">
    <property type="entry name" value="CBS DOMAIN-CONTAINING PROTEIN"/>
    <property type="match status" value="1"/>
</dbReference>
<feature type="domain" description="CBS" evidence="3">
    <location>
        <begin position="8"/>
        <end position="64"/>
    </location>
</feature>
<dbReference type="InterPro" id="IPR000644">
    <property type="entry name" value="CBS_dom"/>
</dbReference>
<dbReference type="OrthoDB" id="9781631at2"/>
<gene>
    <name evidence="4" type="ORF">CLG94_04305</name>
</gene>
<dbReference type="EMBL" id="NVQC01000015">
    <property type="protein sequence ID" value="PTL36574.1"/>
    <property type="molecule type" value="Genomic_DNA"/>
</dbReference>
<dbReference type="PANTHER" id="PTHR43080">
    <property type="entry name" value="CBS DOMAIN-CONTAINING PROTEIN CBSX3, MITOCHONDRIAL"/>
    <property type="match status" value="1"/>
</dbReference>
<evidence type="ECO:0000259" key="3">
    <source>
        <dbReference type="PROSITE" id="PS51371"/>
    </source>
</evidence>
<comment type="caution">
    <text evidence="4">The sequence shown here is derived from an EMBL/GenBank/DDBJ whole genome shotgun (WGS) entry which is preliminary data.</text>
</comment>
<evidence type="ECO:0000256" key="1">
    <source>
        <dbReference type="ARBA" id="ARBA00023122"/>
    </source>
</evidence>
<dbReference type="SMART" id="SM00116">
    <property type="entry name" value="CBS"/>
    <property type="match status" value="2"/>
</dbReference>
<protein>
    <recommendedName>
        <fullName evidence="3">CBS domain-containing protein</fullName>
    </recommendedName>
</protein>
<dbReference type="SUPFAM" id="SSF54631">
    <property type="entry name" value="CBS-domain pair"/>
    <property type="match status" value="1"/>
</dbReference>
<feature type="domain" description="CBS" evidence="3">
    <location>
        <begin position="82"/>
        <end position="138"/>
    </location>
</feature>
<organism evidence="4 5">
    <name type="scientific">Candidatus Methylomirabilis limnetica</name>
    <dbReference type="NCBI Taxonomy" id="2033718"/>
    <lineage>
        <taxon>Bacteria</taxon>
        <taxon>Candidatus Methylomirabilota</taxon>
        <taxon>Candidatus Methylomirabilia</taxon>
        <taxon>Candidatus Methylomirabilales</taxon>
        <taxon>Candidatus Methylomirabilaceae</taxon>
        <taxon>Candidatus Methylomirabilis</taxon>
    </lineage>
</organism>
<dbReference type="CDD" id="cd04584">
    <property type="entry name" value="CBS_pair_AcuB_like"/>
    <property type="match status" value="1"/>
</dbReference>
<proteinExistence type="predicted"/>
<dbReference type="Proteomes" id="UP000241436">
    <property type="component" value="Unassembled WGS sequence"/>
</dbReference>
<dbReference type="PROSITE" id="PS51371">
    <property type="entry name" value="CBS"/>
    <property type="match status" value="2"/>
</dbReference>
<keyword evidence="1 2" id="KW-0129">CBS domain</keyword>
<dbReference type="InterPro" id="IPR051257">
    <property type="entry name" value="Diverse_CBS-Domain"/>
</dbReference>
<dbReference type="RefSeq" id="WP_107561643.1">
    <property type="nucleotide sequence ID" value="NZ_NVQC01000015.1"/>
</dbReference>
<reference evidence="5" key="2">
    <citation type="journal article" date="2018" name="Environ. Microbiol.">
        <title>Bloom of a denitrifying methanotroph, 'Candidatus Methylomirabilis limnetica', in a deep stratified lake.</title>
        <authorList>
            <person name="Graf J.S."/>
            <person name="Mayr M.J."/>
            <person name="Marchant H.K."/>
            <person name="Tienken D."/>
            <person name="Hach P.F."/>
            <person name="Brand A."/>
            <person name="Schubert C.J."/>
            <person name="Kuypers M.M."/>
            <person name="Milucka J."/>
        </authorList>
    </citation>
    <scope>NUCLEOTIDE SEQUENCE [LARGE SCALE GENOMIC DNA]</scope>
    <source>
        <strain evidence="5">Zug</strain>
    </source>
</reference>
<dbReference type="AlphaFoldDB" id="A0A2T4TZN2"/>
<accession>A0A2T4TZN2</accession>
<evidence type="ECO:0000313" key="4">
    <source>
        <dbReference type="EMBL" id="PTL36574.1"/>
    </source>
</evidence>
<sequence length="138" mass="15366">MTQLSEIMNRTLVTVDTHASLRQAQRILDRHNIRHLFVMDGKRLVGIVTDRDLRKAAPSSKSPLTTSEREEFMDELKVVEVMSRKLIEASPSTTVREAAKVMVREKIGCLPVVDGNALVGIVTEIDLLDILVRGEGTS</sequence>
<evidence type="ECO:0000313" key="5">
    <source>
        <dbReference type="Proteomes" id="UP000241436"/>
    </source>
</evidence>
<evidence type="ECO:0000256" key="2">
    <source>
        <dbReference type="PROSITE-ProRule" id="PRU00703"/>
    </source>
</evidence>
<dbReference type="Pfam" id="PF00571">
    <property type="entry name" value="CBS"/>
    <property type="match status" value="2"/>
</dbReference>
<reference evidence="4 5" key="1">
    <citation type="submission" date="2017-09" db="EMBL/GenBank/DDBJ databases">
        <title>Bloom of a denitrifying methanotroph, Candidatus Methylomirabilis limnetica, in a deep stratified lake.</title>
        <authorList>
            <person name="Graf J.S."/>
            <person name="Marchant H.K."/>
            <person name="Tienken D."/>
            <person name="Hach P.F."/>
            <person name="Brand A."/>
            <person name="Schubert C.J."/>
            <person name="Kuypers M.M."/>
            <person name="Milucka J."/>
        </authorList>
    </citation>
    <scope>NUCLEOTIDE SEQUENCE [LARGE SCALE GENOMIC DNA]</scope>
    <source>
        <strain evidence="4 5">Zug</strain>
    </source>
</reference>
<name>A0A2T4TZN2_9BACT</name>